<dbReference type="AlphaFoldDB" id="A0A0C2YX88"/>
<evidence type="ECO:0000256" key="2">
    <source>
        <dbReference type="SAM" id="MobiDB-lite"/>
    </source>
</evidence>
<feature type="compositionally biased region" description="Low complexity" evidence="2">
    <location>
        <begin position="210"/>
        <end position="220"/>
    </location>
</feature>
<feature type="compositionally biased region" description="Polar residues" evidence="2">
    <location>
        <begin position="8"/>
        <end position="21"/>
    </location>
</feature>
<feature type="region of interest" description="Disordered" evidence="2">
    <location>
        <begin position="1"/>
        <end position="21"/>
    </location>
</feature>
<feature type="coiled-coil region" evidence="1">
    <location>
        <begin position="397"/>
        <end position="431"/>
    </location>
</feature>
<feature type="region of interest" description="Disordered" evidence="2">
    <location>
        <begin position="210"/>
        <end position="288"/>
    </location>
</feature>
<keyword evidence="4" id="KW-1185">Reference proteome</keyword>
<name>A0A0C2YX88_9AGAM</name>
<keyword evidence="1" id="KW-0175">Coiled coil</keyword>
<dbReference type="EMBL" id="KN822160">
    <property type="protein sequence ID" value="KIM54203.1"/>
    <property type="molecule type" value="Genomic_DNA"/>
</dbReference>
<dbReference type="STRING" id="1036808.A0A0C2YX88"/>
<gene>
    <name evidence="3" type="ORF">SCLCIDRAFT_31312</name>
</gene>
<evidence type="ECO:0000313" key="4">
    <source>
        <dbReference type="Proteomes" id="UP000053989"/>
    </source>
</evidence>
<evidence type="ECO:0000256" key="1">
    <source>
        <dbReference type="SAM" id="Coils"/>
    </source>
</evidence>
<dbReference type="HOGENOM" id="CLU_567614_0_0_1"/>
<accession>A0A0C2YX88</accession>
<dbReference type="OrthoDB" id="2685297at2759"/>
<evidence type="ECO:0000313" key="3">
    <source>
        <dbReference type="EMBL" id="KIM54203.1"/>
    </source>
</evidence>
<feature type="compositionally biased region" description="Polar residues" evidence="2">
    <location>
        <begin position="252"/>
        <end position="264"/>
    </location>
</feature>
<dbReference type="Proteomes" id="UP000053989">
    <property type="component" value="Unassembled WGS sequence"/>
</dbReference>
<protein>
    <submittedName>
        <fullName evidence="3">Uncharacterized protein</fullName>
    </submittedName>
</protein>
<feature type="compositionally biased region" description="Basic and acidic residues" evidence="2">
    <location>
        <begin position="372"/>
        <end position="385"/>
    </location>
</feature>
<sequence length="481" mass="52704">MRIFRLPSFTSTLSSDQTQPQDIFTPPIPASVIIHSDSHPDLVFHQDNPYSDGYPFLKKDVYHDQDVCLHPLQDDKDSAFPSPTLSNFSCTYSRDTCITTPCGSFPASPASATFAMACLPENVALPSSAEVERTFFSETASVSVKGEPLLSSHTALPSRAVSASSISPASSFPSLVVLPPATDDTDGPAQSQPLRAALAGIHSESHWSITTTASSAPSAAEPGQESTTTKQSVKTPKQRHFISLFSRFSPGRNDTSTASTTSIPSLADNHDLDDSDGDNNHKLEEIPPIANVSNPPIYEYLRTSEYSVRYQILHPTCVFPREFARGDVASDTWVREYGNNFSQSVTSAVHQFNGAPSKFAYCSYLKQTRTMPRQDEYSSDEDHQRPASHFSVGSLTNTSANDAMKDLQLQVQTLVEENRSLKEEVKRMQTNKPKQGSKANPEVDELIAVFGKNYGIMIEMFPPPSKLFQQPPPSITVEIIS</sequence>
<feature type="region of interest" description="Disordered" evidence="2">
    <location>
        <begin position="372"/>
        <end position="395"/>
    </location>
</feature>
<proteinExistence type="predicted"/>
<feature type="compositionally biased region" description="Polar residues" evidence="2">
    <location>
        <begin position="224"/>
        <end position="235"/>
    </location>
</feature>
<feature type="compositionally biased region" description="Basic and acidic residues" evidence="2">
    <location>
        <begin position="268"/>
        <end position="285"/>
    </location>
</feature>
<dbReference type="InParanoid" id="A0A0C2YX88"/>
<reference evidence="4" key="2">
    <citation type="submission" date="2015-01" db="EMBL/GenBank/DDBJ databases">
        <title>Evolutionary Origins and Diversification of the Mycorrhizal Mutualists.</title>
        <authorList>
            <consortium name="DOE Joint Genome Institute"/>
            <consortium name="Mycorrhizal Genomics Consortium"/>
            <person name="Kohler A."/>
            <person name="Kuo A."/>
            <person name="Nagy L.G."/>
            <person name="Floudas D."/>
            <person name="Copeland A."/>
            <person name="Barry K.W."/>
            <person name="Cichocki N."/>
            <person name="Veneault-Fourrey C."/>
            <person name="LaButti K."/>
            <person name="Lindquist E.A."/>
            <person name="Lipzen A."/>
            <person name="Lundell T."/>
            <person name="Morin E."/>
            <person name="Murat C."/>
            <person name="Riley R."/>
            <person name="Ohm R."/>
            <person name="Sun H."/>
            <person name="Tunlid A."/>
            <person name="Henrissat B."/>
            <person name="Grigoriev I.V."/>
            <person name="Hibbett D.S."/>
            <person name="Martin F."/>
        </authorList>
    </citation>
    <scope>NUCLEOTIDE SEQUENCE [LARGE SCALE GENOMIC DNA]</scope>
    <source>
        <strain evidence="4">Foug A</strain>
    </source>
</reference>
<organism evidence="3 4">
    <name type="scientific">Scleroderma citrinum Foug A</name>
    <dbReference type="NCBI Taxonomy" id="1036808"/>
    <lineage>
        <taxon>Eukaryota</taxon>
        <taxon>Fungi</taxon>
        <taxon>Dikarya</taxon>
        <taxon>Basidiomycota</taxon>
        <taxon>Agaricomycotina</taxon>
        <taxon>Agaricomycetes</taxon>
        <taxon>Agaricomycetidae</taxon>
        <taxon>Boletales</taxon>
        <taxon>Sclerodermatineae</taxon>
        <taxon>Sclerodermataceae</taxon>
        <taxon>Scleroderma</taxon>
    </lineage>
</organism>
<reference evidence="3 4" key="1">
    <citation type="submission" date="2014-04" db="EMBL/GenBank/DDBJ databases">
        <authorList>
            <consortium name="DOE Joint Genome Institute"/>
            <person name="Kuo A."/>
            <person name="Kohler A."/>
            <person name="Nagy L.G."/>
            <person name="Floudas D."/>
            <person name="Copeland A."/>
            <person name="Barry K.W."/>
            <person name="Cichocki N."/>
            <person name="Veneault-Fourrey C."/>
            <person name="LaButti K."/>
            <person name="Lindquist E.A."/>
            <person name="Lipzen A."/>
            <person name="Lundell T."/>
            <person name="Morin E."/>
            <person name="Murat C."/>
            <person name="Sun H."/>
            <person name="Tunlid A."/>
            <person name="Henrissat B."/>
            <person name="Grigoriev I.V."/>
            <person name="Hibbett D.S."/>
            <person name="Martin F."/>
            <person name="Nordberg H.P."/>
            <person name="Cantor M.N."/>
            <person name="Hua S.X."/>
        </authorList>
    </citation>
    <scope>NUCLEOTIDE SEQUENCE [LARGE SCALE GENOMIC DNA]</scope>
    <source>
        <strain evidence="3 4">Foug A</strain>
    </source>
</reference>